<evidence type="ECO:0000313" key="2">
    <source>
        <dbReference type="Proteomes" id="UP001056873"/>
    </source>
</evidence>
<dbReference type="RefSeq" id="WP_252961849.1">
    <property type="nucleotide sequence ID" value="NZ_CAMIPH010000003.1"/>
</dbReference>
<evidence type="ECO:0000313" key="1">
    <source>
        <dbReference type="EMBL" id="USV02999.1"/>
    </source>
</evidence>
<protein>
    <submittedName>
        <fullName evidence="1">Uncharacterized protein</fullName>
    </submittedName>
</protein>
<proteinExistence type="predicted"/>
<name>A0ABY5CXT1_9GAMM</name>
<keyword evidence="2" id="KW-1185">Reference proteome</keyword>
<sequence length="72" mass="8404">MDYAKVVILCEKMNQKPHFIHGVIQSYPADFFEAFSHHADKLPHFPDEKKSDRATPIHSPPQCVLKAEYPYY</sequence>
<dbReference type="Proteomes" id="UP001056873">
    <property type="component" value="Chromosome"/>
</dbReference>
<accession>A0ABY5CXT1</accession>
<gene>
    <name evidence="1" type="ORF">KFQ06_11050</name>
</gene>
<organism evidence="1 2">
    <name type="scientific">Serratia entomophila</name>
    <dbReference type="NCBI Taxonomy" id="42906"/>
    <lineage>
        <taxon>Bacteria</taxon>
        <taxon>Pseudomonadati</taxon>
        <taxon>Pseudomonadota</taxon>
        <taxon>Gammaproteobacteria</taxon>
        <taxon>Enterobacterales</taxon>
        <taxon>Yersiniaceae</taxon>
        <taxon>Serratia</taxon>
    </lineage>
</organism>
<reference evidence="1" key="1">
    <citation type="journal article" date="2022" name="BMC Genomics">
        <title>Genome sequence of the entomopathogenic Serratia entomophila isolate 626 and characterisation of the species specific itaconate degradation pathway.</title>
        <authorList>
            <person name="Vaughan A.L."/>
            <person name="Altermann E."/>
            <person name="Glare T.R."/>
            <person name="Hurst M.R.H."/>
        </authorList>
    </citation>
    <scope>NUCLEOTIDE SEQUENCE</scope>
    <source>
        <strain evidence="1">626</strain>
    </source>
</reference>
<dbReference type="EMBL" id="CP074347">
    <property type="protein sequence ID" value="USV02999.1"/>
    <property type="molecule type" value="Genomic_DNA"/>
</dbReference>